<evidence type="ECO:0000313" key="1">
    <source>
        <dbReference type="EMBL" id="CAG8678493.1"/>
    </source>
</evidence>
<comment type="caution">
    <text evidence="1">The sequence shown here is derived from an EMBL/GenBank/DDBJ whole genome shotgun (WGS) entry which is preliminary data.</text>
</comment>
<dbReference type="Proteomes" id="UP000789366">
    <property type="component" value="Unassembled WGS sequence"/>
</dbReference>
<gene>
    <name evidence="1" type="ORF">SPELUC_LOCUS10024</name>
</gene>
<proteinExistence type="predicted"/>
<protein>
    <submittedName>
        <fullName evidence="1">8956_t:CDS:1</fullName>
    </submittedName>
</protein>
<name>A0ACA9P167_9GLOM</name>
<dbReference type="EMBL" id="CAJVPW010017796">
    <property type="protein sequence ID" value="CAG8678493.1"/>
    <property type="molecule type" value="Genomic_DNA"/>
</dbReference>
<keyword evidence="2" id="KW-1185">Reference proteome</keyword>
<accession>A0ACA9P167</accession>
<organism evidence="1 2">
    <name type="scientific">Cetraspora pellucida</name>
    <dbReference type="NCBI Taxonomy" id="1433469"/>
    <lineage>
        <taxon>Eukaryota</taxon>
        <taxon>Fungi</taxon>
        <taxon>Fungi incertae sedis</taxon>
        <taxon>Mucoromycota</taxon>
        <taxon>Glomeromycotina</taxon>
        <taxon>Glomeromycetes</taxon>
        <taxon>Diversisporales</taxon>
        <taxon>Gigasporaceae</taxon>
        <taxon>Cetraspora</taxon>
    </lineage>
</organism>
<sequence>DMTVVSLYNNDVNNANIENADIKEAIAKAETDTDNNDSVGLDEVNVLHLLDFIPLSSNCLGHFKVLKFKE</sequence>
<evidence type="ECO:0000313" key="2">
    <source>
        <dbReference type="Proteomes" id="UP000789366"/>
    </source>
</evidence>
<reference evidence="1" key="1">
    <citation type="submission" date="2021-06" db="EMBL/GenBank/DDBJ databases">
        <authorList>
            <person name="Kallberg Y."/>
            <person name="Tangrot J."/>
            <person name="Rosling A."/>
        </authorList>
    </citation>
    <scope>NUCLEOTIDE SEQUENCE</scope>
    <source>
        <strain evidence="1">28 12/20/2015</strain>
    </source>
</reference>
<feature type="non-terminal residue" evidence="1">
    <location>
        <position position="1"/>
    </location>
</feature>
<feature type="non-terminal residue" evidence="1">
    <location>
        <position position="70"/>
    </location>
</feature>